<name>A0A5K7X4B2_9BACT</name>
<dbReference type="SUPFAM" id="SSF51621">
    <property type="entry name" value="Phosphoenolpyruvate/pyruvate domain"/>
    <property type="match status" value="1"/>
</dbReference>
<dbReference type="PANTHER" id="PTHR43509">
    <property type="match status" value="1"/>
</dbReference>
<evidence type="ECO:0000259" key="16">
    <source>
        <dbReference type="Pfam" id="PF01747"/>
    </source>
</evidence>
<feature type="domain" description="ATP-sulfurylase PUA-like" evidence="17">
    <location>
        <begin position="347"/>
        <end position="503"/>
    </location>
</feature>
<dbReference type="Proteomes" id="UP000326837">
    <property type="component" value="Chromosome"/>
</dbReference>
<dbReference type="InterPro" id="IPR011037">
    <property type="entry name" value="Pyrv_Knase-like_insert_dom_sf"/>
</dbReference>
<evidence type="ECO:0000256" key="8">
    <source>
        <dbReference type="ARBA" id="ARBA00022777"/>
    </source>
</evidence>
<keyword evidence="9" id="KW-0067">ATP-binding</keyword>
<keyword evidence="11 13" id="KW-0324">Glycolysis</keyword>
<dbReference type="Pfam" id="PF00224">
    <property type="entry name" value="PK"/>
    <property type="match status" value="1"/>
</dbReference>
<evidence type="ECO:0000256" key="11">
    <source>
        <dbReference type="ARBA" id="ARBA00023152"/>
    </source>
</evidence>
<evidence type="ECO:0000256" key="7">
    <source>
        <dbReference type="ARBA" id="ARBA00022741"/>
    </source>
</evidence>
<reference evidence="19" key="1">
    <citation type="submission" date="2019-10" db="EMBL/GenBank/DDBJ databases">
        <title>Lacipirellula parvula gen. nov., sp. nov., representing a lineage of planctomycetes widespread in freshwater anoxic habitats, and description of the family Lacipirellulaceae.</title>
        <authorList>
            <person name="Dedysh S.N."/>
            <person name="Kulichevskaya I.S."/>
            <person name="Beletsky A.V."/>
            <person name="Rakitin A.L."/>
            <person name="Mardanov A.V."/>
            <person name="Ivanova A.A."/>
            <person name="Saltykova V.X."/>
            <person name="Rijpstra W.I.C."/>
            <person name="Sinninghe Damste J.S."/>
            <person name="Ravin N.V."/>
        </authorList>
    </citation>
    <scope>NUCLEOTIDE SEQUENCE [LARGE SCALE GENOMIC DNA]</scope>
    <source>
        <strain evidence="19">PX69</strain>
    </source>
</reference>
<feature type="region of interest" description="Disordered" evidence="14">
    <location>
        <begin position="345"/>
        <end position="368"/>
    </location>
</feature>
<dbReference type="PANTHER" id="PTHR43509:SF1">
    <property type="entry name" value="SULFATE ADENYLYLTRANSFERASE"/>
    <property type="match status" value="1"/>
</dbReference>
<dbReference type="GO" id="GO:0030955">
    <property type="term" value="F:potassium ion binding"/>
    <property type="evidence" value="ECO:0007669"/>
    <property type="project" value="InterPro"/>
</dbReference>
<dbReference type="Gene3D" id="3.40.50.620">
    <property type="entry name" value="HUPs"/>
    <property type="match status" value="1"/>
</dbReference>
<dbReference type="GO" id="GO:0016301">
    <property type="term" value="F:kinase activity"/>
    <property type="evidence" value="ECO:0007669"/>
    <property type="project" value="UniProtKB-KW"/>
</dbReference>
<evidence type="ECO:0000256" key="5">
    <source>
        <dbReference type="ARBA" id="ARBA00022679"/>
    </source>
</evidence>
<keyword evidence="18" id="KW-0548">Nucleotidyltransferase</keyword>
<dbReference type="InterPro" id="IPR001697">
    <property type="entry name" value="Pyr_Knase"/>
</dbReference>
<evidence type="ECO:0000256" key="1">
    <source>
        <dbReference type="ARBA" id="ARBA00004997"/>
    </source>
</evidence>
<dbReference type="SUPFAM" id="SSF52374">
    <property type="entry name" value="Nucleotidylyl transferase"/>
    <property type="match status" value="1"/>
</dbReference>
<dbReference type="Gene3D" id="3.20.20.60">
    <property type="entry name" value="Phosphoenolpyruvate-binding domains"/>
    <property type="match status" value="1"/>
</dbReference>
<organism evidence="18 19">
    <name type="scientific">Lacipirellula parvula</name>
    <dbReference type="NCBI Taxonomy" id="2650471"/>
    <lineage>
        <taxon>Bacteria</taxon>
        <taxon>Pseudomonadati</taxon>
        <taxon>Planctomycetota</taxon>
        <taxon>Planctomycetia</taxon>
        <taxon>Pirellulales</taxon>
        <taxon>Lacipirellulaceae</taxon>
        <taxon>Lacipirellula</taxon>
    </lineage>
</organism>
<keyword evidence="6" id="KW-0479">Metal-binding</keyword>
<dbReference type="GO" id="GO:0005524">
    <property type="term" value="F:ATP binding"/>
    <property type="evidence" value="ECO:0007669"/>
    <property type="project" value="UniProtKB-KW"/>
</dbReference>
<dbReference type="Gene3D" id="2.40.33.10">
    <property type="entry name" value="PK beta-barrel domain-like"/>
    <property type="match status" value="1"/>
</dbReference>
<accession>A0A5K7X4B2</accession>
<keyword evidence="10 13" id="KW-0460">Magnesium</keyword>
<dbReference type="InterPro" id="IPR014729">
    <property type="entry name" value="Rossmann-like_a/b/a_fold"/>
</dbReference>
<evidence type="ECO:0000256" key="3">
    <source>
        <dbReference type="ARBA" id="ARBA00008663"/>
    </source>
</evidence>
<evidence type="ECO:0000256" key="4">
    <source>
        <dbReference type="ARBA" id="ARBA00012142"/>
    </source>
</evidence>
<dbReference type="UniPathway" id="UPA00109">
    <property type="reaction ID" value="UER00188"/>
</dbReference>
<dbReference type="EC" id="2.7.1.40" evidence="4 13"/>
<dbReference type="Gene3D" id="3.10.400.10">
    <property type="entry name" value="Sulfate adenylyltransferase"/>
    <property type="match status" value="1"/>
</dbReference>
<dbReference type="InterPro" id="IPR015793">
    <property type="entry name" value="Pyrv_Knase_brl"/>
</dbReference>
<dbReference type="RefSeq" id="WP_152097405.1">
    <property type="nucleotide sequence ID" value="NZ_AP021861.1"/>
</dbReference>
<keyword evidence="7" id="KW-0547">Nucleotide-binding</keyword>
<evidence type="ECO:0000313" key="19">
    <source>
        <dbReference type="Proteomes" id="UP000326837"/>
    </source>
</evidence>
<dbReference type="InterPro" id="IPR025980">
    <property type="entry name" value="ATP-Sase_PUA-like_dom"/>
</dbReference>
<dbReference type="EMBL" id="AP021861">
    <property type="protein sequence ID" value="BBO31225.1"/>
    <property type="molecule type" value="Genomic_DNA"/>
</dbReference>
<dbReference type="InterPro" id="IPR015947">
    <property type="entry name" value="PUA-like_sf"/>
</dbReference>
<dbReference type="InterPro" id="IPR024951">
    <property type="entry name" value="Sulfurylase_cat_dom"/>
</dbReference>
<dbReference type="SUPFAM" id="SSF88697">
    <property type="entry name" value="PUA domain-like"/>
    <property type="match status" value="1"/>
</dbReference>
<evidence type="ECO:0000256" key="14">
    <source>
        <dbReference type="SAM" id="MobiDB-lite"/>
    </source>
</evidence>
<evidence type="ECO:0000313" key="18">
    <source>
        <dbReference type="EMBL" id="BBO31225.1"/>
    </source>
</evidence>
<dbReference type="InterPro" id="IPR015813">
    <property type="entry name" value="Pyrv/PenolPyrv_kinase-like_dom"/>
</dbReference>
<keyword evidence="8 13" id="KW-0418">Kinase</keyword>
<evidence type="ECO:0000256" key="10">
    <source>
        <dbReference type="ARBA" id="ARBA00022842"/>
    </source>
</evidence>
<gene>
    <name evidence="18" type="ORF">PLANPX_0837</name>
</gene>
<dbReference type="InterPro" id="IPR040442">
    <property type="entry name" value="Pyrv_kinase-like_dom_sf"/>
</dbReference>
<dbReference type="GO" id="GO:0004743">
    <property type="term" value="F:pyruvate kinase activity"/>
    <property type="evidence" value="ECO:0007669"/>
    <property type="project" value="UniProtKB-EC"/>
</dbReference>
<dbReference type="SUPFAM" id="SSF50800">
    <property type="entry name" value="PK beta-barrel domain-like"/>
    <property type="match status" value="1"/>
</dbReference>
<comment type="pathway">
    <text evidence="2">Sulfur metabolism; hydrogen sulfide biosynthesis; sulfite from sulfate: step 1/3.</text>
</comment>
<evidence type="ECO:0000256" key="12">
    <source>
        <dbReference type="ARBA" id="ARBA00023317"/>
    </source>
</evidence>
<dbReference type="Pfam" id="PF14306">
    <property type="entry name" value="PUA_2"/>
    <property type="match status" value="1"/>
</dbReference>
<comment type="pathway">
    <text evidence="1 13">Carbohydrate degradation; glycolysis; pyruvate from D-glyceraldehyde 3-phosphate: step 5/5.</text>
</comment>
<feature type="domain" description="Sulphate adenylyltransferase catalytic" evidence="16">
    <location>
        <begin position="513"/>
        <end position="716"/>
    </location>
</feature>
<evidence type="ECO:0000256" key="13">
    <source>
        <dbReference type="RuleBase" id="RU000504"/>
    </source>
</evidence>
<sequence>MPARRIVSVLCTLGPSSLNRGTIERLQSRGVDLFRINLSHTPLERVAETIRTIQSFSNVPVCLDTEGAQVRTGTMAADAEVHDRQHVVLTAETIAGNASRFTLTPPRVFENLKPNTLIGVDFDGVVLLVLQANANGVDTVVLNGGRIGSNKAVTVDPAPVLPPLSAKDVQAVKIGLEYGVRHFALSFANSADDVKQLRELVGPDSTIISKIESKRGVRNIDAILTETDEILIDRGDLSREVPLENLPFLQKAIIRKANIAKVPVNVATNLLESMIVNRKPTRAELNDIVNTMLDGANGLVLAAETAIGSHPVRTVDIVLGLIERYRRSLEGFRIADLLDGGSVLLPSPHGEPSTPSPVALSQDSAARRHSSRYPSIEIDLETAMDVEQIAHGVYSPLRGFMTRDELESVLNRHRLPDGQVWTMPIVLQGKSQEFAAFQPGQSIRLIDQRTGESTAILHLEDKYEIELENVAKRWFGTADRAHPGVARFMSKGVTLLGGPIEYLGPASVARSPYQLTPQQTRMVFDIKGWTKIVAFHTRNVPHRGHEHVIANACERASADGIFIHPVIGPKKAGDFTQQAVMGAYERLISARVPNALLAAFSTYSRYCGPREAVFTALCRKNFGCTHFVLGRDHTGVGGFYTANQNRDLFEELGDIGITPVFFDSVHFSDEADDTIESATLGDGRAISGTAVRDLLVQGQAVPDWCMRSDISNWLLEMQGSGQPLFID</sequence>
<dbReference type="InterPro" id="IPR015806">
    <property type="entry name" value="Pyrv_Knase_insert_dom_sf"/>
</dbReference>
<dbReference type="PRINTS" id="PR01050">
    <property type="entry name" value="PYRUVTKNASE"/>
</dbReference>
<evidence type="ECO:0000256" key="2">
    <source>
        <dbReference type="ARBA" id="ARBA00005048"/>
    </source>
</evidence>
<comment type="similarity">
    <text evidence="3 13">Belongs to the pyruvate kinase family.</text>
</comment>
<dbReference type="GO" id="GO:0004781">
    <property type="term" value="F:sulfate adenylyltransferase (ATP) activity"/>
    <property type="evidence" value="ECO:0007669"/>
    <property type="project" value="InterPro"/>
</dbReference>
<dbReference type="GO" id="GO:0000287">
    <property type="term" value="F:magnesium ion binding"/>
    <property type="evidence" value="ECO:0007669"/>
    <property type="project" value="InterPro"/>
</dbReference>
<evidence type="ECO:0000259" key="17">
    <source>
        <dbReference type="Pfam" id="PF14306"/>
    </source>
</evidence>
<keyword evidence="19" id="KW-1185">Reference proteome</keyword>
<evidence type="ECO:0000256" key="9">
    <source>
        <dbReference type="ARBA" id="ARBA00022840"/>
    </source>
</evidence>
<keyword evidence="5 13" id="KW-0808">Transferase</keyword>
<comment type="catalytic activity">
    <reaction evidence="13">
        <text>pyruvate + ATP = phosphoenolpyruvate + ADP + H(+)</text>
        <dbReference type="Rhea" id="RHEA:18157"/>
        <dbReference type="ChEBI" id="CHEBI:15361"/>
        <dbReference type="ChEBI" id="CHEBI:15378"/>
        <dbReference type="ChEBI" id="CHEBI:30616"/>
        <dbReference type="ChEBI" id="CHEBI:58702"/>
        <dbReference type="ChEBI" id="CHEBI:456216"/>
        <dbReference type="EC" id="2.7.1.40"/>
    </reaction>
</comment>
<protein>
    <recommendedName>
        <fullName evidence="4 13">Pyruvate kinase</fullName>
        <ecNumber evidence="4 13">2.7.1.40</ecNumber>
    </recommendedName>
</protein>
<dbReference type="KEGG" id="lpav:PLANPX_0837"/>
<evidence type="ECO:0000259" key="15">
    <source>
        <dbReference type="Pfam" id="PF00224"/>
    </source>
</evidence>
<dbReference type="Pfam" id="PF01747">
    <property type="entry name" value="ATP-sulfurylase"/>
    <property type="match status" value="1"/>
</dbReference>
<dbReference type="AlphaFoldDB" id="A0A5K7X4B2"/>
<proteinExistence type="inferred from homology"/>
<evidence type="ECO:0000256" key="6">
    <source>
        <dbReference type="ARBA" id="ARBA00022723"/>
    </source>
</evidence>
<keyword evidence="12 18" id="KW-0670">Pyruvate</keyword>
<feature type="domain" description="Pyruvate kinase barrel" evidence="15">
    <location>
        <begin position="6"/>
        <end position="315"/>
    </location>
</feature>